<protein>
    <submittedName>
        <fullName evidence="3">Sugar lactone lactonase YvrE</fullName>
    </submittedName>
</protein>
<name>A0ABP0R625_9DINO</name>
<feature type="compositionally biased region" description="Low complexity" evidence="1">
    <location>
        <begin position="501"/>
        <end position="514"/>
    </location>
</feature>
<evidence type="ECO:0000313" key="3">
    <source>
        <dbReference type="EMBL" id="CAK9096045.1"/>
    </source>
</evidence>
<dbReference type="InterPro" id="IPR011042">
    <property type="entry name" value="6-blade_b-propeller_TolB-like"/>
</dbReference>
<feature type="compositionally biased region" description="Basic and acidic residues" evidence="1">
    <location>
        <begin position="85"/>
        <end position="102"/>
    </location>
</feature>
<feature type="compositionally biased region" description="Basic and acidic residues" evidence="1">
    <location>
        <begin position="672"/>
        <end position="711"/>
    </location>
</feature>
<feature type="region of interest" description="Disordered" evidence="1">
    <location>
        <begin position="668"/>
        <end position="711"/>
    </location>
</feature>
<feature type="compositionally biased region" description="Basic residues" evidence="1">
    <location>
        <begin position="480"/>
        <end position="497"/>
    </location>
</feature>
<dbReference type="InterPro" id="IPR039245">
    <property type="entry name" value="TYSND1/DEG15"/>
</dbReference>
<reference evidence="3 4" key="1">
    <citation type="submission" date="2024-02" db="EMBL/GenBank/DDBJ databases">
        <authorList>
            <person name="Chen Y."/>
            <person name="Shah S."/>
            <person name="Dougan E. K."/>
            <person name="Thang M."/>
            <person name="Chan C."/>
        </authorList>
    </citation>
    <scope>NUCLEOTIDE SEQUENCE [LARGE SCALE GENOMIC DNA]</scope>
</reference>
<dbReference type="EMBL" id="CAXAMM010040895">
    <property type="protein sequence ID" value="CAK9096045.1"/>
    <property type="molecule type" value="Genomic_DNA"/>
</dbReference>
<dbReference type="PANTHER" id="PTHR21004">
    <property type="entry name" value="SERINE PROTEASE-RELATED"/>
    <property type="match status" value="1"/>
</dbReference>
<feature type="region of interest" description="Disordered" evidence="1">
    <location>
        <begin position="377"/>
        <end position="459"/>
    </location>
</feature>
<dbReference type="PANTHER" id="PTHR21004:SF0">
    <property type="entry name" value="PEROXISOMAL LEADER PEPTIDE-PROCESSING PROTEASE"/>
    <property type="match status" value="1"/>
</dbReference>
<proteinExistence type="predicted"/>
<dbReference type="InterPro" id="IPR009003">
    <property type="entry name" value="Peptidase_S1_PA"/>
</dbReference>
<dbReference type="SUPFAM" id="SSF63829">
    <property type="entry name" value="Calcium-dependent phosphotriesterase"/>
    <property type="match status" value="1"/>
</dbReference>
<organism evidence="3 4">
    <name type="scientific">Durusdinium trenchii</name>
    <dbReference type="NCBI Taxonomy" id="1381693"/>
    <lineage>
        <taxon>Eukaryota</taxon>
        <taxon>Sar</taxon>
        <taxon>Alveolata</taxon>
        <taxon>Dinophyceae</taxon>
        <taxon>Suessiales</taxon>
        <taxon>Symbiodiniaceae</taxon>
        <taxon>Durusdinium</taxon>
    </lineage>
</organism>
<sequence length="1455" mass="157208">MAVPVLEAEVAVQLEAGLGEGSIWDSRFFAASHVALGVKLFRFDPSSGQNEVFELSGFSTSVSSVVPISSEVDPEGDTVGAVKREGDIEESKEPLAEVHETIQDDAPAPVEEDKKAGIEEKTAPNRTPGAEKKKRKRHRSSKKAGQEEKKPKRKRKTKREESKGVEEQESTQKEVAQVEKEPDWVQLETVLNRMPPKAKPKPKARVKAKAKPKAAGRRIPRRGVLRRPAVVPPAGVAPGDREAWSDGGLASLRDVPLEQLGRGVKVVVVEGSYFTAPCQAAGVVDRVEIDSGQVHLHANLSGTNNENLLKYASGKPRGLVRIHRCDAHCTGDRVAEDLIHCVKARLRKSDDLEEGWIDNLVTVEPVDDDLKDLRARGEDLPAGRGAPAVEARERARSLGKKDKKKKKDKKSRKRKKGDLSSGDKKPKEKKVVRAKKEDIASGTSSSASSTVDLSGRKPRSASIKPLKALYAGTGLDPKEKVRKKVAKRARRKGRKAKDTKSGSSEENSSSASSSHDGEALDSTLFDPDTRLQKIAEFAPGALAAQALQAMRSRLLQSIGSVDRPGALAPVGLAYFRQQLIRRSTGPVQRELVNLCTALDWLIRGSPVRAADVIAQRIKSIESSLSGSHWSVSQRLEVCPQDTMSLAAKEELSSAQRAAADEAKVTYLAGLPDGRRSKGKGKEKDKGQPVRKEFDKGKGRTSGKGDSRKQKEEQAIYNFRTRGLHKLGNDPPIKHGERFNDGKVDPRGCYWAGTLARDESSEITSGAATLYCRDLDGSVKAVLTDLSISNGLVWTTDARSMYFIDTPSAQIDRLDFDPSSGTLSNRRPVVKGFDFETTGFPDGNLGWQSQQDGRKTGVGDEKEALQTPSSLICKSEEALRICFSFKVTSVAFGGSEMRDLYLTTGREGFDEAKAKQYPLVKLAHISGGVAGQVKPPLGNYAVVSASGLLLCWPERPLILTSCLIKQGSQLAVTLPNGLVVEAQLVASARLGASSEAFRSLASRGWRCGNKLFDISMTSALQLTLLRPSSSQFVADPSSSKKSKKSKEKASLWLSFSEPVEQWIGQRVLLHSAPFGARAGSFWSQLRVVMRGVISNLSSPPGLILTDAPGAESSAGGALVLEGTNEVVGLLAPTLCGSSGEAVALGIVIPMPVVLDTMLDDAACRAQLCHEDLASLPSPPSTVSLPPSEVRQGVALLWLDSGSWASAIVLSSEGHLLTCAHLLLGNSWMELRAEGKGLQQQPRAPSRCRGSCFAEVQGKIVSVTFEADVLRIFDGFLDAALLRVRPERSEKEYKFNPALWNQRADPLEGTEVWAVGHGLFGPGCPWKGPAVTSGLLCKVVRASSGRRAILQSSAAVHRGCSGGALVANGQLLGMVTTNVKQQDGFVMPRVNFILPVGLLSPVCTYLENLKVLPATEALARLTEELRPSAADEEERSFWRLDVERLKLPSRRSGNGMR</sequence>
<dbReference type="Gene3D" id="2.40.10.120">
    <property type="match status" value="1"/>
</dbReference>
<accession>A0ABP0R625</accession>
<feature type="region of interest" description="Disordered" evidence="1">
    <location>
        <begin position="193"/>
        <end position="218"/>
    </location>
</feature>
<dbReference type="InterPro" id="IPR013658">
    <property type="entry name" value="SGL"/>
</dbReference>
<feature type="compositionally biased region" description="Basic and acidic residues" evidence="1">
    <location>
        <begin position="417"/>
        <end position="439"/>
    </location>
</feature>
<feature type="compositionally biased region" description="Basic residues" evidence="1">
    <location>
        <begin position="401"/>
        <end position="416"/>
    </location>
</feature>
<gene>
    <name evidence="3" type="ORF">SCF082_LOCUS45107</name>
</gene>
<dbReference type="Pfam" id="PF13365">
    <property type="entry name" value="Trypsin_2"/>
    <property type="match status" value="1"/>
</dbReference>
<dbReference type="Gene3D" id="2.120.10.30">
    <property type="entry name" value="TolB, C-terminal domain"/>
    <property type="match status" value="1"/>
</dbReference>
<evidence type="ECO:0000256" key="1">
    <source>
        <dbReference type="SAM" id="MobiDB-lite"/>
    </source>
</evidence>
<feature type="compositionally biased region" description="Basic residues" evidence="1">
    <location>
        <begin position="132"/>
        <end position="142"/>
    </location>
</feature>
<feature type="compositionally biased region" description="Low complexity" evidence="1">
    <location>
        <begin position="440"/>
        <end position="450"/>
    </location>
</feature>
<feature type="compositionally biased region" description="Basic residues" evidence="1">
    <location>
        <begin position="196"/>
        <end position="218"/>
    </location>
</feature>
<feature type="compositionally biased region" description="Basic and acidic residues" evidence="1">
    <location>
        <begin position="851"/>
        <end position="862"/>
    </location>
</feature>
<feature type="domain" description="SMP-30/Gluconolactonase/LRE-like region" evidence="2">
    <location>
        <begin position="712"/>
        <end position="904"/>
    </location>
</feature>
<feature type="compositionally biased region" description="Basic and acidic residues" evidence="1">
    <location>
        <begin position="111"/>
        <end position="123"/>
    </location>
</feature>
<dbReference type="Pfam" id="PF08450">
    <property type="entry name" value="SGL"/>
    <property type="match status" value="1"/>
</dbReference>
<dbReference type="Proteomes" id="UP001642464">
    <property type="component" value="Unassembled WGS sequence"/>
</dbReference>
<feature type="region of interest" description="Disordered" evidence="1">
    <location>
        <begin position="85"/>
        <end position="180"/>
    </location>
</feature>
<keyword evidence="4" id="KW-1185">Reference proteome</keyword>
<evidence type="ECO:0000313" key="4">
    <source>
        <dbReference type="Proteomes" id="UP001642464"/>
    </source>
</evidence>
<feature type="region of interest" description="Disordered" evidence="1">
    <location>
        <begin position="843"/>
        <end position="862"/>
    </location>
</feature>
<comment type="caution">
    <text evidence="3">The sequence shown here is derived from an EMBL/GenBank/DDBJ whole genome shotgun (WGS) entry which is preliminary data.</text>
</comment>
<feature type="compositionally biased region" description="Basic and acidic residues" evidence="1">
    <location>
        <begin position="390"/>
        <end position="400"/>
    </location>
</feature>
<evidence type="ECO:0000259" key="2">
    <source>
        <dbReference type="Pfam" id="PF08450"/>
    </source>
</evidence>
<feature type="compositionally biased region" description="Basic and acidic residues" evidence="1">
    <location>
        <begin position="158"/>
        <end position="180"/>
    </location>
</feature>
<dbReference type="SUPFAM" id="SSF50494">
    <property type="entry name" value="Trypsin-like serine proteases"/>
    <property type="match status" value="1"/>
</dbReference>
<feature type="region of interest" description="Disordered" evidence="1">
    <location>
        <begin position="474"/>
        <end position="523"/>
    </location>
</feature>